<accession>A0A6P4YAU8</accession>
<dbReference type="InterPro" id="IPR016964">
    <property type="entry name" value="Sigma2_recept"/>
</dbReference>
<evidence type="ECO:0000256" key="5">
    <source>
        <dbReference type="ARBA" id="ARBA00022824"/>
    </source>
</evidence>
<feature type="transmembrane region" description="Helical" evidence="9">
    <location>
        <begin position="136"/>
        <end position="156"/>
    </location>
</feature>
<keyword evidence="5" id="KW-0256">Endoplasmic reticulum</keyword>
<sequence length="168" mass="19538">MARVLEWVFFLYFASHIPITVLFDSQALLPKELYPQALRDVMANYAHGAKDALMADPPMWFKSFCWCEMTLQFPFFFVAAYAFYQGKCKWIRLPVIIYSTHTATTLIPILTQIFFADFSDSPVPGPATFEERMTLATIYMPYLVIPLLMLFVMVFSDDYKPHLHIKSH</sequence>
<comment type="similarity">
    <text evidence="2">Belongs to the TMEM97/sigma-2 receptor family.</text>
</comment>
<evidence type="ECO:0000313" key="12">
    <source>
        <dbReference type="RefSeq" id="XP_019613941.1"/>
    </source>
</evidence>
<dbReference type="InterPro" id="IPR051987">
    <property type="entry name" value="Sigma-2_receptor-like"/>
</dbReference>
<dbReference type="Pfam" id="PF05241">
    <property type="entry name" value="EBP"/>
    <property type="match status" value="1"/>
</dbReference>
<evidence type="ECO:0000256" key="9">
    <source>
        <dbReference type="PIRNR" id="PIRNR031032"/>
    </source>
</evidence>
<evidence type="ECO:0000256" key="2">
    <source>
        <dbReference type="ARBA" id="ARBA00009096"/>
    </source>
</evidence>
<protein>
    <recommendedName>
        <fullName evidence="3">Sigma intracellular receptor 2</fullName>
    </recommendedName>
    <alternativeName>
        <fullName evidence="8">Transmembrane protein 97</fullName>
    </alternativeName>
</protein>
<organism evidence="11 12">
    <name type="scientific">Branchiostoma belcheri</name>
    <name type="common">Amphioxus</name>
    <dbReference type="NCBI Taxonomy" id="7741"/>
    <lineage>
        <taxon>Eukaryota</taxon>
        <taxon>Metazoa</taxon>
        <taxon>Chordata</taxon>
        <taxon>Cephalochordata</taxon>
        <taxon>Leptocardii</taxon>
        <taxon>Amphioxiformes</taxon>
        <taxon>Branchiostomatidae</taxon>
        <taxon>Branchiostoma</taxon>
    </lineage>
</organism>
<evidence type="ECO:0000256" key="1">
    <source>
        <dbReference type="ARBA" id="ARBA00004269"/>
    </source>
</evidence>
<dbReference type="RefSeq" id="XP_019613941.1">
    <property type="nucleotide sequence ID" value="XM_019758382.1"/>
</dbReference>
<keyword evidence="6 9" id="KW-1133">Transmembrane helix</keyword>
<evidence type="ECO:0000256" key="6">
    <source>
        <dbReference type="ARBA" id="ARBA00022989"/>
    </source>
</evidence>
<evidence type="ECO:0000256" key="7">
    <source>
        <dbReference type="ARBA" id="ARBA00023136"/>
    </source>
</evidence>
<dbReference type="GO" id="GO:0030867">
    <property type="term" value="C:rough endoplasmic reticulum membrane"/>
    <property type="evidence" value="ECO:0007669"/>
    <property type="project" value="UniProtKB-SubCell"/>
</dbReference>
<evidence type="ECO:0000256" key="4">
    <source>
        <dbReference type="ARBA" id="ARBA00022692"/>
    </source>
</evidence>
<keyword evidence="11" id="KW-1185">Reference proteome</keyword>
<reference evidence="12" key="1">
    <citation type="submission" date="2025-08" db="UniProtKB">
        <authorList>
            <consortium name="RefSeq"/>
        </authorList>
    </citation>
    <scope>IDENTIFICATION</scope>
    <source>
        <tissue evidence="12">Gonad</tissue>
    </source>
</reference>
<feature type="transmembrane region" description="Helical" evidence="9">
    <location>
        <begin position="7"/>
        <end position="29"/>
    </location>
</feature>
<evidence type="ECO:0000256" key="8">
    <source>
        <dbReference type="ARBA" id="ARBA00031073"/>
    </source>
</evidence>
<evidence type="ECO:0000313" key="11">
    <source>
        <dbReference type="Proteomes" id="UP000515135"/>
    </source>
</evidence>
<dbReference type="AlphaFoldDB" id="A0A6P4YAU8"/>
<feature type="domain" description="EXPERA" evidence="10">
    <location>
        <begin position="5"/>
        <end position="150"/>
    </location>
</feature>
<dbReference type="KEGG" id="bbel:109461877"/>
<dbReference type="OrthoDB" id="433124at2759"/>
<keyword evidence="7 9" id="KW-0472">Membrane</keyword>
<dbReference type="PANTHER" id="PTHR31204:SF1">
    <property type="entry name" value="SIGMA INTRACELLULAR RECEPTOR 2"/>
    <property type="match status" value="1"/>
</dbReference>
<feature type="transmembrane region" description="Helical" evidence="9">
    <location>
        <begin position="95"/>
        <end position="116"/>
    </location>
</feature>
<dbReference type="PANTHER" id="PTHR31204">
    <property type="entry name" value="SIGMA INTRACELLULAR RECEPTOR 2"/>
    <property type="match status" value="1"/>
</dbReference>
<keyword evidence="4 9" id="KW-0812">Transmembrane</keyword>
<name>A0A6P4YAU8_BRABE</name>
<dbReference type="InterPro" id="IPR033118">
    <property type="entry name" value="EXPERA"/>
</dbReference>
<dbReference type="PROSITE" id="PS51751">
    <property type="entry name" value="EXPERA"/>
    <property type="match status" value="1"/>
</dbReference>
<dbReference type="PIRSF" id="PIRSF031032">
    <property type="entry name" value="TMP_97_prd"/>
    <property type="match status" value="1"/>
</dbReference>
<comment type="subcellular location">
    <subcellularLocation>
        <location evidence="1">Rough endoplasmic reticulum membrane</location>
        <topology evidence="1">Multi-pass membrane protein</topology>
    </subcellularLocation>
</comment>
<feature type="transmembrane region" description="Helical" evidence="9">
    <location>
        <begin position="60"/>
        <end position="83"/>
    </location>
</feature>
<evidence type="ECO:0000259" key="10">
    <source>
        <dbReference type="PROSITE" id="PS51751"/>
    </source>
</evidence>
<proteinExistence type="inferred from homology"/>
<evidence type="ECO:0000256" key="3">
    <source>
        <dbReference type="ARBA" id="ARBA00018102"/>
    </source>
</evidence>
<gene>
    <name evidence="12" type="primary">LOC109461877</name>
</gene>
<dbReference type="GeneID" id="109461877"/>
<dbReference type="Proteomes" id="UP000515135">
    <property type="component" value="Unplaced"/>
</dbReference>